<gene>
    <name evidence="2" type="ORF">AVEN_159328_1</name>
</gene>
<feature type="region of interest" description="Disordered" evidence="1">
    <location>
        <begin position="29"/>
        <end position="49"/>
    </location>
</feature>
<dbReference type="OrthoDB" id="6437659at2759"/>
<protein>
    <recommendedName>
        <fullName evidence="4">RNase H type-1 domain-containing protein</fullName>
    </recommendedName>
</protein>
<evidence type="ECO:0000313" key="3">
    <source>
        <dbReference type="Proteomes" id="UP000499080"/>
    </source>
</evidence>
<accession>A0A4Y2A1M6</accession>
<evidence type="ECO:0000256" key="1">
    <source>
        <dbReference type="SAM" id="MobiDB-lite"/>
    </source>
</evidence>
<name>A0A4Y2A1M6_ARAVE</name>
<keyword evidence="3" id="KW-1185">Reference proteome</keyword>
<evidence type="ECO:0008006" key="4">
    <source>
        <dbReference type="Google" id="ProtNLM"/>
    </source>
</evidence>
<reference evidence="2 3" key="1">
    <citation type="journal article" date="2019" name="Sci. Rep.">
        <title>Orb-weaving spider Araneus ventricosus genome elucidates the spidroin gene catalogue.</title>
        <authorList>
            <person name="Kono N."/>
            <person name="Nakamura H."/>
            <person name="Ohtoshi R."/>
            <person name="Moran D.A.P."/>
            <person name="Shinohara A."/>
            <person name="Yoshida Y."/>
            <person name="Fujiwara M."/>
            <person name="Mori M."/>
            <person name="Tomita M."/>
            <person name="Arakawa K."/>
        </authorList>
    </citation>
    <scope>NUCLEOTIDE SEQUENCE [LARGE SCALE GENOMIC DNA]</scope>
</reference>
<evidence type="ECO:0000313" key="2">
    <source>
        <dbReference type="EMBL" id="GBL73289.1"/>
    </source>
</evidence>
<proteinExistence type="predicted"/>
<sequence>MTSRFRKKLDSIQRLLLLYINGAYRTTPTAAPSGHRSSTHPPTNPTRSNLCPSCSSKIFIQLFRSYLQPKRLRKQKQWNSYSPPFAEKHRGSEAKTIYTDGSKTDEGTGSAYCILENYGIIASWQGKLDHSNSVFQAEILVIKIAI</sequence>
<comment type="caution">
    <text evidence="2">The sequence shown here is derived from an EMBL/GenBank/DDBJ whole genome shotgun (WGS) entry which is preliminary data.</text>
</comment>
<dbReference type="AlphaFoldDB" id="A0A4Y2A1M6"/>
<organism evidence="2 3">
    <name type="scientific">Araneus ventricosus</name>
    <name type="common">Orbweaver spider</name>
    <name type="synonym">Epeira ventricosa</name>
    <dbReference type="NCBI Taxonomy" id="182803"/>
    <lineage>
        <taxon>Eukaryota</taxon>
        <taxon>Metazoa</taxon>
        <taxon>Ecdysozoa</taxon>
        <taxon>Arthropoda</taxon>
        <taxon>Chelicerata</taxon>
        <taxon>Arachnida</taxon>
        <taxon>Araneae</taxon>
        <taxon>Araneomorphae</taxon>
        <taxon>Entelegynae</taxon>
        <taxon>Araneoidea</taxon>
        <taxon>Araneidae</taxon>
        <taxon>Araneus</taxon>
    </lineage>
</organism>
<dbReference type="EMBL" id="BGPR01000003">
    <property type="protein sequence ID" value="GBL73289.1"/>
    <property type="molecule type" value="Genomic_DNA"/>
</dbReference>
<dbReference type="Proteomes" id="UP000499080">
    <property type="component" value="Unassembled WGS sequence"/>
</dbReference>